<dbReference type="OrthoDB" id="9801978at2"/>
<feature type="active site" description="Proton acceptor; specific for D-alanine" evidence="4">
    <location>
        <position position="35"/>
    </location>
</feature>
<dbReference type="Pfam" id="PF01168">
    <property type="entry name" value="Ala_racemase_N"/>
    <property type="match status" value="1"/>
</dbReference>
<reference evidence="9" key="1">
    <citation type="submission" date="2017-06" db="EMBL/GenBank/DDBJ databases">
        <authorList>
            <person name="Varghese N."/>
            <person name="Submissions S."/>
        </authorList>
    </citation>
    <scope>NUCLEOTIDE SEQUENCE [LARGE SCALE GENOMIC DNA]</scope>
    <source>
        <strain evidence="9">DSM 27993</strain>
    </source>
</reference>
<dbReference type="HAMAP" id="MF_01201">
    <property type="entry name" value="Ala_racemase"/>
    <property type="match status" value="1"/>
</dbReference>
<evidence type="ECO:0000256" key="5">
    <source>
        <dbReference type="PIRSR" id="PIRSR600821-50"/>
    </source>
</evidence>
<dbReference type="InterPro" id="IPR001608">
    <property type="entry name" value="Ala_racemase_N"/>
</dbReference>
<dbReference type="Pfam" id="PF00842">
    <property type="entry name" value="Ala_racemase_C"/>
    <property type="match status" value="1"/>
</dbReference>
<evidence type="ECO:0000259" key="7">
    <source>
        <dbReference type="SMART" id="SM01005"/>
    </source>
</evidence>
<dbReference type="RefSeq" id="WP_089379454.1">
    <property type="nucleotide sequence ID" value="NZ_FZNX01000006.1"/>
</dbReference>
<comment type="function">
    <text evidence="4">Catalyzes the interconversion of L-alanine and D-alanine. May also act on other amino acids.</text>
</comment>
<proteinExistence type="inferred from homology"/>
<dbReference type="SUPFAM" id="SSF50621">
    <property type="entry name" value="Alanine racemase C-terminal domain-like"/>
    <property type="match status" value="1"/>
</dbReference>
<comment type="catalytic activity">
    <reaction evidence="4">
        <text>L-alanine = D-alanine</text>
        <dbReference type="Rhea" id="RHEA:20249"/>
        <dbReference type="ChEBI" id="CHEBI:57416"/>
        <dbReference type="ChEBI" id="CHEBI:57972"/>
        <dbReference type="EC" id="5.1.1.1"/>
    </reaction>
</comment>
<dbReference type="PANTHER" id="PTHR30511">
    <property type="entry name" value="ALANINE RACEMASE"/>
    <property type="match status" value="1"/>
</dbReference>
<name>A0A238ZAJ8_9FLAO</name>
<evidence type="ECO:0000313" key="8">
    <source>
        <dbReference type="EMBL" id="SNR80556.1"/>
    </source>
</evidence>
<keyword evidence="3 4" id="KW-0413">Isomerase</keyword>
<dbReference type="GO" id="GO:0030632">
    <property type="term" value="P:D-alanine biosynthetic process"/>
    <property type="evidence" value="ECO:0007669"/>
    <property type="project" value="UniProtKB-UniRule"/>
</dbReference>
<comment type="cofactor">
    <cofactor evidence="1 4 5">
        <name>pyridoxal 5'-phosphate</name>
        <dbReference type="ChEBI" id="CHEBI:597326"/>
    </cofactor>
</comment>
<feature type="active site" description="Proton acceptor; specific for L-alanine" evidence="4">
    <location>
        <position position="274"/>
    </location>
</feature>
<accession>A0A238ZAJ8</accession>
<dbReference type="PRINTS" id="PR00992">
    <property type="entry name" value="ALARACEMASE"/>
</dbReference>
<protein>
    <recommendedName>
        <fullName evidence="4">Alanine racemase</fullName>
        <ecNumber evidence="4">5.1.1.1</ecNumber>
    </recommendedName>
</protein>
<evidence type="ECO:0000256" key="3">
    <source>
        <dbReference type="ARBA" id="ARBA00023235"/>
    </source>
</evidence>
<dbReference type="PANTHER" id="PTHR30511:SF0">
    <property type="entry name" value="ALANINE RACEMASE, CATABOLIC-RELATED"/>
    <property type="match status" value="1"/>
</dbReference>
<evidence type="ECO:0000256" key="1">
    <source>
        <dbReference type="ARBA" id="ARBA00001933"/>
    </source>
</evidence>
<comment type="similarity">
    <text evidence="4">Belongs to the alanine racemase family.</text>
</comment>
<sequence length="382" mass="43366">MHSSVIQISKSALKNNIDLIKSLIDKSVTLSSVVKGNAYGHSITEMVPLLQELNVNHFSVYSSFEAKQVFKVAKNDFTVLIMGDINSNDEDWIIDNAIEFFVFNLARLKQMLSKAKRKRKILTIHIEIETGMNRTGFNQKDWVQIIQLVHANKDFIKVKGLCTHFAGAESLNNYVRVKHQQKVFNKAIKYFKSQEIIPQQIHCSCSAAVLAFPTKNYDMVRVGILQYGLWPSREAFIKYISKHNMNTNPLKPVLSWKSYIMDIKYVSKGEYIGYGSSYLAENETIVASIPIGYGYGYSRSLSNLGRVIINNNRYSVIGTINMNMFLVDITSSDSITIKDEVILIGSSTDLDIPLSSFCNQTDQLNYEVLSRIDKDIPRIITK</sequence>
<dbReference type="GO" id="GO:0005829">
    <property type="term" value="C:cytosol"/>
    <property type="evidence" value="ECO:0007669"/>
    <property type="project" value="TreeGrafter"/>
</dbReference>
<dbReference type="Proteomes" id="UP000198412">
    <property type="component" value="Unassembled WGS sequence"/>
</dbReference>
<dbReference type="Gene3D" id="3.20.20.10">
    <property type="entry name" value="Alanine racemase"/>
    <property type="match status" value="1"/>
</dbReference>
<evidence type="ECO:0000256" key="2">
    <source>
        <dbReference type="ARBA" id="ARBA00022898"/>
    </source>
</evidence>
<dbReference type="InterPro" id="IPR000821">
    <property type="entry name" value="Ala_racemase"/>
</dbReference>
<dbReference type="InterPro" id="IPR011079">
    <property type="entry name" value="Ala_racemase_C"/>
</dbReference>
<gene>
    <name evidence="8" type="ORF">SAMN04488111_3202</name>
</gene>
<dbReference type="AlphaFoldDB" id="A0A238ZAJ8"/>
<feature type="domain" description="Alanine racemase C-terminal" evidence="7">
    <location>
        <begin position="253"/>
        <end position="381"/>
    </location>
</feature>
<dbReference type="SUPFAM" id="SSF51419">
    <property type="entry name" value="PLP-binding barrel"/>
    <property type="match status" value="1"/>
</dbReference>
<evidence type="ECO:0000313" key="9">
    <source>
        <dbReference type="Proteomes" id="UP000198412"/>
    </source>
</evidence>
<dbReference type="SMART" id="SM01005">
    <property type="entry name" value="Ala_racemase_C"/>
    <property type="match status" value="1"/>
</dbReference>
<evidence type="ECO:0000256" key="6">
    <source>
        <dbReference type="PIRSR" id="PIRSR600821-52"/>
    </source>
</evidence>
<feature type="modified residue" description="N6-(pyridoxal phosphate)lysine" evidence="4 5">
    <location>
        <position position="35"/>
    </location>
</feature>
<dbReference type="InterPro" id="IPR029066">
    <property type="entry name" value="PLP-binding_barrel"/>
</dbReference>
<evidence type="ECO:0000256" key="4">
    <source>
        <dbReference type="HAMAP-Rule" id="MF_01201"/>
    </source>
</evidence>
<organism evidence="8 9">
    <name type="scientific">Lutibacter flavus</name>
    <dbReference type="NCBI Taxonomy" id="691689"/>
    <lineage>
        <taxon>Bacteria</taxon>
        <taxon>Pseudomonadati</taxon>
        <taxon>Bacteroidota</taxon>
        <taxon>Flavobacteriia</taxon>
        <taxon>Flavobacteriales</taxon>
        <taxon>Flavobacteriaceae</taxon>
        <taxon>Lutibacter</taxon>
    </lineage>
</organism>
<dbReference type="Gene3D" id="2.40.37.10">
    <property type="entry name" value="Lyase, Ornithine Decarboxylase, Chain A, domain 1"/>
    <property type="match status" value="1"/>
</dbReference>
<dbReference type="GO" id="GO:0008784">
    <property type="term" value="F:alanine racemase activity"/>
    <property type="evidence" value="ECO:0007669"/>
    <property type="project" value="UniProtKB-UniRule"/>
</dbReference>
<dbReference type="EMBL" id="FZNX01000006">
    <property type="protein sequence ID" value="SNR80556.1"/>
    <property type="molecule type" value="Genomic_DNA"/>
</dbReference>
<feature type="binding site" evidence="4 6">
    <location>
        <position position="134"/>
    </location>
    <ligand>
        <name>substrate</name>
    </ligand>
</feature>
<comment type="pathway">
    <text evidence="4">Amino-acid biosynthesis; D-alanine biosynthesis; D-alanine from L-alanine: step 1/1.</text>
</comment>
<dbReference type="EC" id="5.1.1.1" evidence="4"/>
<dbReference type="CDD" id="cd00430">
    <property type="entry name" value="PLPDE_III_AR"/>
    <property type="match status" value="1"/>
</dbReference>
<keyword evidence="2 4" id="KW-0663">Pyridoxal phosphate</keyword>
<feature type="binding site" evidence="4 6">
    <location>
        <position position="322"/>
    </location>
    <ligand>
        <name>substrate</name>
    </ligand>
</feature>
<keyword evidence="9" id="KW-1185">Reference proteome</keyword>
<dbReference type="InterPro" id="IPR009006">
    <property type="entry name" value="Ala_racemase/Decarboxylase_C"/>
</dbReference>
<dbReference type="UniPathway" id="UPA00042">
    <property type="reaction ID" value="UER00497"/>
</dbReference>
<dbReference type="NCBIfam" id="TIGR00492">
    <property type="entry name" value="alr"/>
    <property type="match status" value="1"/>
</dbReference>
<dbReference type="GO" id="GO:0030170">
    <property type="term" value="F:pyridoxal phosphate binding"/>
    <property type="evidence" value="ECO:0007669"/>
    <property type="project" value="UniProtKB-UniRule"/>
</dbReference>